<name>A0A1X0NB97_9PSED</name>
<keyword evidence="2" id="KW-1185">Reference proteome</keyword>
<evidence type="ECO:0000313" key="2">
    <source>
        <dbReference type="Proteomes" id="UP000192815"/>
    </source>
</evidence>
<evidence type="ECO:0000313" key="1">
    <source>
        <dbReference type="EMBL" id="ORC61374.1"/>
    </source>
</evidence>
<dbReference type="GO" id="GO:0046718">
    <property type="term" value="P:symbiont entry into host cell"/>
    <property type="evidence" value="ECO:0007669"/>
    <property type="project" value="InterPro"/>
</dbReference>
<sequence>MITVDDQKLEPGALVQLIELDGEARGMGTLRYHAHQQSTAIIWQGHHYEPRPFEIAGFGRGVDGNTSAPVLKIGNLDGLVTALCVQFQHLCGIRVIVHQTYARYLDAANFPGGNPDASTHERLDIAYINQPTRIARDEVVFALAPPTAVKGQKLPAGQISNRCEWCLWGEYRGPDCNYTGPLMFDLDGNPVDDPSKDRCGGRISDCEKRHGKGNPLPFGGAPGASLV</sequence>
<dbReference type="OrthoDB" id="5673400at2"/>
<dbReference type="RefSeq" id="WP_083181262.1">
    <property type="nucleotide sequence ID" value="NZ_CBCRZR010000003.1"/>
</dbReference>
<gene>
    <name evidence="1" type="ORF">BZK31_03435</name>
</gene>
<dbReference type="AlphaFoldDB" id="A0A1X0NB97"/>
<dbReference type="GO" id="GO:0051536">
    <property type="term" value="F:iron-sulfur cluster binding"/>
    <property type="evidence" value="ECO:0007669"/>
    <property type="project" value="InterPro"/>
</dbReference>
<proteinExistence type="predicted"/>
<comment type="caution">
    <text evidence="1">The sequence shown here is derived from an EMBL/GenBank/DDBJ whole genome shotgun (WGS) entry which is preliminary data.</text>
</comment>
<dbReference type="Pfam" id="PF05100">
    <property type="entry name" value="Phage_tail_L"/>
    <property type="match status" value="1"/>
</dbReference>
<organism evidence="1 2">
    <name type="scientific">Pseudomonas floridensis</name>
    <dbReference type="NCBI Taxonomy" id="1958950"/>
    <lineage>
        <taxon>Bacteria</taxon>
        <taxon>Pseudomonadati</taxon>
        <taxon>Pseudomonadota</taxon>
        <taxon>Gammaproteobacteria</taxon>
        <taxon>Pseudomonadales</taxon>
        <taxon>Pseudomonadaceae</taxon>
        <taxon>Pseudomonas</taxon>
    </lineage>
</organism>
<dbReference type="InterPro" id="IPR006487">
    <property type="entry name" value="Phage_lambda_L"/>
</dbReference>
<protein>
    <submittedName>
        <fullName evidence="1">Phage minor tail protein L</fullName>
    </submittedName>
</protein>
<accession>A0A1X0NB97</accession>
<dbReference type="STRING" id="1958950.BZK31_03435"/>
<reference evidence="2" key="1">
    <citation type="submission" date="2017-02" db="EMBL/GenBank/DDBJ databases">
        <title>Pseudomonas floridae sp. nov., a novel pathogenic bacterial species isolated from tomato.</title>
        <authorList>
            <person name="Timilsina S."/>
            <person name="Vallad G.E."/>
            <person name="Jones J.B."/>
        </authorList>
    </citation>
    <scope>NUCLEOTIDE SEQUENCE [LARGE SCALE GENOMIC DNA]</scope>
    <source>
        <strain evidence="2">GEV388</strain>
    </source>
</reference>
<dbReference type="GO" id="GO:0030430">
    <property type="term" value="C:host cell cytoplasm"/>
    <property type="evidence" value="ECO:0007669"/>
    <property type="project" value="InterPro"/>
</dbReference>
<dbReference type="Proteomes" id="UP000192815">
    <property type="component" value="Unassembled WGS sequence"/>
</dbReference>
<dbReference type="NCBIfam" id="TIGR01600">
    <property type="entry name" value="phage_tail_L"/>
    <property type="match status" value="1"/>
</dbReference>
<dbReference type="EMBL" id="MUIO01000010">
    <property type="protein sequence ID" value="ORC61374.1"/>
    <property type="molecule type" value="Genomic_DNA"/>
</dbReference>